<dbReference type="OMA" id="NIMNHTA"/>
<dbReference type="Proteomes" id="UP000039865">
    <property type="component" value="Unassembled WGS sequence"/>
</dbReference>
<evidence type="ECO:0000313" key="2">
    <source>
        <dbReference type="EMBL" id="CDW80997.1"/>
    </source>
</evidence>
<proteinExistence type="predicted"/>
<dbReference type="EMBL" id="CCKQ01009501">
    <property type="protein sequence ID" value="CDW80997.1"/>
    <property type="molecule type" value="Genomic_DNA"/>
</dbReference>
<feature type="compositionally biased region" description="Basic and acidic residues" evidence="1">
    <location>
        <begin position="924"/>
        <end position="933"/>
    </location>
</feature>
<evidence type="ECO:0000313" key="3">
    <source>
        <dbReference type="Proteomes" id="UP000039865"/>
    </source>
</evidence>
<name>A0A078AHM2_STYLE</name>
<feature type="region of interest" description="Disordered" evidence="1">
    <location>
        <begin position="382"/>
        <end position="417"/>
    </location>
</feature>
<protein>
    <submittedName>
        <fullName evidence="2">Uncharacterized protein</fullName>
    </submittedName>
</protein>
<accession>A0A078AHM2</accession>
<keyword evidence="3" id="KW-1185">Reference proteome</keyword>
<feature type="region of interest" description="Disordered" evidence="1">
    <location>
        <begin position="906"/>
        <end position="954"/>
    </location>
</feature>
<evidence type="ECO:0000256" key="1">
    <source>
        <dbReference type="SAM" id="MobiDB-lite"/>
    </source>
</evidence>
<feature type="compositionally biased region" description="Polar residues" evidence="1">
    <location>
        <begin position="402"/>
        <end position="417"/>
    </location>
</feature>
<reference evidence="2 3" key="1">
    <citation type="submission" date="2014-06" db="EMBL/GenBank/DDBJ databases">
        <authorList>
            <person name="Swart Estienne"/>
        </authorList>
    </citation>
    <scope>NUCLEOTIDE SEQUENCE [LARGE SCALE GENOMIC DNA]</scope>
    <source>
        <strain evidence="2 3">130c</strain>
    </source>
</reference>
<organism evidence="2 3">
    <name type="scientific">Stylonychia lemnae</name>
    <name type="common">Ciliate</name>
    <dbReference type="NCBI Taxonomy" id="5949"/>
    <lineage>
        <taxon>Eukaryota</taxon>
        <taxon>Sar</taxon>
        <taxon>Alveolata</taxon>
        <taxon>Ciliophora</taxon>
        <taxon>Intramacronucleata</taxon>
        <taxon>Spirotrichea</taxon>
        <taxon>Stichotrichia</taxon>
        <taxon>Sporadotrichida</taxon>
        <taxon>Oxytrichidae</taxon>
        <taxon>Stylonychinae</taxon>
        <taxon>Stylonychia</taxon>
    </lineage>
</organism>
<sequence length="954" mass="108780">MSQYQTLQFNDQRQQQINTSIGLQSIKTANINNNNEYNVQQFHTISANKGNMQNQKRSMSNPKGQANVYMNSRLKNNLEKFDLTANGQNKKGRSKSRRMNPHKTLDGTIEQYGIDQRQTQAKISIAQQFGYNNNKHNFSYFSNNEQYDKLGIKYNKSQLNNQMVTRKRDRSNILNGNLINLNGINMEEKMSKRYHSKKTQLLNNDANASNNQTILFENQLESNSFINQQPLKVLNQLLVHPLETKTLRNNAQFQTNIPQLSGANIISDRQTQGSRLKKTRNTQVPAYESSIQHTKQAYSSFNQDQSKDRLQQTLNEDSIYSLNNYKVGQEFLDTQIMNSTLNNNDQSPNIKNLTNNANNSLIFVKDSSDAVEENSFQIRKPANIMKPLRNQKKAKSTIRGASIQSVQKSNQNNPQSLRQNKINQSQNQFNQKIISGQHDLLRPQSQLTQNLKDSAGSMNSAMTKPKDDYSDKLNLTTQNQPNMMNISTISNNQAKSSFNNSQGGIRIKQTPIRIIRQGNVVKGNQKQDLNMSAQIYQTKQTSENTNKIQTNIQNSYQQDQRILYSQTKHENVSDANELQFENCKLNSFGKSNVASQSASNQLILNKLNSNKSNENSKSIYSNNSNLIGSSFLKNNTLPNKFNMSGNLSKSIIIHHHKNQNLVNTIGRYNDDLYIQDLDDIEEGVDNKLDQDEGNGQEYGFLIENDFIENQESKIYVNSVTNTGMKNQDSPMKSSMLHNKQIRDHSASQISGQTEATSFYHQNQSKAFVPISSAAKNFSYQSNIMNHTAQRDNQSSFMRIDLISTSFDKQNQIQDDTSQTQVQRKTLSSQNALLSLLSQDDFTKMRQDIHNHIDKIGGKIDEIAASEEEEDQYQDQLSTSNRIAQDQVIDDDEQVILTSFRGYEKKSIGKGINNNNMSDNAYQDDSGKHSHQIEDFDSYNGLEESPRQNTKYMKS</sequence>
<gene>
    <name evidence="2" type="primary">Contig1505.g1646</name>
    <name evidence="2" type="ORF">STYLEM_10003</name>
</gene>
<dbReference type="InParanoid" id="A0A078AHM2"/>
<dbReference type="AlphaFoldDB" id="A0A078AHM2"/>